<evidence type="ECO:0000256" key="5">
    <source>
        <dbReference type="ARBA" id="ARBA00022777"/>
    </source>
</evidence>
<dbReference type="GO" id="GO:0005634">
    <property type="term" value="C:nucleus"/>
    <property type="evidence" value="ECO:0007669"/>
    <property type="project" value="TreeGrafter"/>
</dbReference>
<reference evidence="10 11" key="1">
    <citation type="journal article" date="2018" name="Gigascience">
        <title>Genomes of trombidid mites reveal novel predicted allergens and laterally-transferred genes associated with secondary metabolism.</title>
        <authorList>
            <person name="Dong X."/>
            <person name="Chaisiri K."/>
            <person name="Xia D."/>
            <person name="Armstrong S.D."/>
            <person name="Fang Y."/>
            <person name="Donnelly M.J."/>
            <person name="Kadowaki T."/>
            <person name="McGarry J.W."/>
            <person name="Darby A.C."/>
            <person name="Makepeace B.L."/>
        </authorList>
    </citation>
    <scope>NUCLEOTIDE SEQUENCE [LARGE SCALE GENOMIC DNA]</scope>
    <source>
        <strain evidence="10">UoL-UT</strain>
    </source>
</reference>
<evidence type="ECO:0000256" key="1">
    <source>
        <dbReference type="ARBA" id="ARBA00012513"/>
    </source>
</evidence>
<dbReference type="OrthoDB" id="504170at2759"/>
<dbReference type="PANTHER" id="PTHR43895">
    <property type="entry name" value="CALCIUM/CALMODULIN-DEPENDENT PROTEIN KINASE KINASE-RELATED"/>
    <property type="match status" value="1"/>
</dbReference>
<dbReference type="VEuPathDB" id="VectorBase:LDEU001672"/>
<dbReference type="GO" id="GO:0005737">
    <property type="term" value="C:cytoplasm"/>
    <property type="evidence" value="ECO:0007669"/>
    <property type="project" value="TreeGrafter"/>
</dbReference>
<protein>
    <recommendedName>
        <fullName evidence="1">non-specific serine/threonine protein kinase</fullName>
        <ecNumber evidence="1">2.7.11.1</ecNumber>
    </recommendedName>
</protein>
<dbReference type="Gene3D" id="1.10.510.10">
    <property type="entry name" value="Transferase(Phosphotransferase) domain 1"/>
    <property type="match status" value="1"/>
</dbReference>
<comment type="catalytic activity">
    <reaction evidence="7">
        <text>L-threonyl-[protein] + ATP = O-phospho-L-threonyl-[protein] + ADP + H(+)</text>
        <dbReference type="Rhea" id="RHEA:46608"/>
        <dbReference type="Rhea" id="RHEA-COMP:11060"/>
        <dbReference type="Rhea" id="RHEA-COMP:11605"/>
        <dbReference type="ChEBI" id="CHEBI:15378"/>
        <dbReference type="ChEBI" id="CHEBI:30013"/>
        <dbReference type="ChEBI" id="CHEBI:30616"/>
        <dbReference type="ChEBI" id="CHEBI:61977"/>
        <dbReference type="ChEBI" id="CHEBI:456216"/>
        <dbReference type="EC" id="2.7.11.1"/>
    </reaction>
</comment>
<keyword evidence="6" id="KW-0067">ATP-binding</keyword>
<dbReference type="EC" id="2.7.11.1" evidence="1"/>
<organism evidence="10 11">
    <name type="scientific">Leptotrombidium deliense</name>
    <dbReference type="NCBI Taxonomy" id="299467"/>
    <lineage>
        <taxon>Eukaryota</taxon>
        <taxon>Metazoa</taxon>
        <taxon>Ecdysozoa</taxon>
        <taxon>Arthropoda</taxon>
        <taxon>Chelicerata</taxon>
        <taxon>Arachnida</taxon>
        <taxon>Acari</taxon>
        <taxon>Acariformes</taxon>
        <taxon>Trombidiformes</taxon>
        <taxon>Prostigmata</taxon>
        <taxon>Anystina</taxon>
        <taxon>Parasitengona</taxon>
        <taxon>Trombiculoidea</taxon>
        <taxon>Trombiculidae</taxon>
        <taxon>Leptotrombidium</taxon>
    </lineage>
</organism>
<comment type="caution">
    <text evidence="10">The sequence shown here is derived from an EMBL/GenBank/DDBJ whole genome shotgun (WGS) entry which is preliminary data.</text>
</comment>
<dbReference type="PIRSF" id="PIRSF000654">
    <property type="entry name" value="Integrin-linked_kinase"/>
    <property type="match status" value="1"/>
</dbReference>
<gene>
    <name evidence="10" type="ORF">B4U80_06192</name>
</gene>
<evidence type="ECO:0000256" key="3">
    <source>
        <dbReference type="ARBA" id="ARBA00022679"/>
    </source>
</evidence>
<dbReference type="GO" id="GO:0007095">
    <property type="term" value="P:mitotic G2 DNA damage checkpoint signaling"/>
    <property type="evidence" value="ECO:0007669"/>
    <property type="project" value="TreeGrafter"/>
</dbReference>
<dbReference type="STRING" id="299467.A0A443SS56"/>
<dbReference type="SMART" id="SM00220">
    <property type="entry name" value="S_TKc"/>
    <property type="match status" value="1"/>
</dbReference>
<keyword evidence="5 10" id="KW-0418">Kinase</keyword>
<evidence type="ECO:0000313" key="11">
    <source>
        <dbReference type="Proteomes" id="UP000288716"/>
    </source>
</evidence>
<comment type="catalytic activity">
    <reaction evidence="8">
        <text>L-seryl-[protein] + ATP = O-phospho-L-seryl-[protein] + ADP + H(+)</text>
        <dbReference type="Rhea" id="RHEA:17989"/>
        <dbReference type="Rhea" id="RHEA-COMP:9863"/>
        <dbReference type="Rhea" id="RHEA-COMP:11604"/>
        <dbReference type="ChEBI" id="CHEBI:15378"/>
        <dbReference type="ChEBI" id="CHEBI:29999"/>
        <dbReference type="ChEBI" id="CHEBI:30616"/>
        <dbReference type="ChEBI" id="CHEBI:83421"/>
        <dbReference type="ChEBI" id="CHEBI:456216"/>
        <dbReference type="EC" id="2.7.11.1"/>
    </reaction>
</comment>
<name>A0A443SS56_9ACAR</name>
<evidence type="ECO:0000256" key="8">
    <source>
        <dbReference type="ARBA" id="ARBA00048679"/>
    </source>
</evidence>
<proteinExistence type="predicted"/>
<accession>A0A443SS56</accession>
<dbReference type="InterPro" id="IPR000719">
    <property type="entry name" value="Prot_kinase_dom"/>
</dbReference>
<dbReference type="FunFam" id="1.10.510.10:FF:000571">
    <property type="entry name" value="Maternal embryonic leucine zipper kinase"/>
    <property type="match status" value="1"/>
</dbReference>
<evidence type="ECO:0000256" key="4">
    <source>
        <dbReference type="ARBA" id="ARBA00022741"/>
    </source>
</evidence>
<evidence type="ECO:0000313" key="10">
    <source>
        <dbReference type="EMBL" id="RWS30370.1"/>
    </source>
</evidence>
<dbReference type="AlphaFoldDB" id="A0A443SS56"/>
<dbReference type="SUPFAM" id="SSF56112">
    <property type="entry name" value="Protein kinase-like (PK-like)"/>
    <property type="match status" value="1"/>
</dbReference>
<dbReference type="InterPro" id="IPR011009">
    <property type="entry name" value="Kinase-like_dom_sf"/>
</dbReference>
<dbReference type="EMBL" id="NCKV01000531">
    <property type="protein sequence ID" value="RWS30370.1"/>
    <property type="molecule type" value="Genomic_DNA"/>
</dbReference>
<dbReference type="GO" id="GO:0005524">
    <property type="term" value="F:ATP binding"/>
    <property type="evidence" value="ECO:0007669"/>
    <property type="project" value="UniProtKB-KW"/>
</dbReference>
<dbReference type="GO" id="GO:0004674">
    <property type="term" value="F:protein serine/threonine kinase activity"/>
    <property type="evidence" value="ECO:0007669"/>
    <property type="project" value="UniProtKB-KW"/>
</dbReference>
<dbReference type="GO" id="GO:0035861">
    <property type="term" value="C:site of double-strand break"/>
    <property type="evidence" value="ECO:0007669"/>
    <property type="project" value="TreeGrafter"/>
</dbReference>
<sequence length="291" mass="33546">MQDSDEEPPCSKEVEEFLKGRGYVIGEKISYGSYGKVYKAVRFDEEIAVKVINLKNTSRETRNKFLPRETFALKTLRHKNVIVVHDIFTLTNKIYIFMSLGRGDLIDVLEKNGAFQEEQCKILFKEIVDGLEFVHNHGLTHRDLKVDNILLDKNGHAIITDFGFARRVYDKVDGRRVLAETYCGTTAYIAPEVLEQKPYNPQMADVWSLGVVLYLMMNDTFPFDDNDDKKMLIAQQNRDYVIEQNWSSELKDLIAKMLEPNLQERITVPQILAHPWLAGVENKTPQLITDT</sequence>
<keyword evidence="3" id="KW-0808">Transferase</keyword>
<keyword evidence="11" id="KW-1185">Reference proteome</keyword>
<dbReference type="PANTHER" id="PTHR43895:SF32">
    <property type="entry name" value="SERINE_THREONINE-PROTEIN KINASE CHK1"/>
    <property type="match status" value="1"/>
</dbReference>
<evidence type="ECO:0000256" key="6">
    <source>
        <dbReference type="ARBA" id="ARBA00022840"/>
    </source>
</evidence>
<keyword evidence="2" id="KW-0723">Serine/threonine-protein kinase</keyword>
<feature type="domain" description="Protein kinase" evidence="9">
    <location>
        <begin position="23"/>
        <end position="277"/>
    </location>
</feature>
<evidence type="ECO:0000256" key="7">
    <source>
        <dbReference type="ARBA" id="ARBA00047899"/>
    </source>
</evidence>
<evidence type="ECO:0000259" key="9">
    <source>
        <dbReference type="PROSITE" id="PS50011"/>
    </source>
</evidence>
<dbReference type="PROSITE" id="PS50011">
    <property type="entry name" value="PROTEIN_KINASE_DOM"/>
    <property type="match status" value="1"/>
</dbReference>
<dbReference type="InterPro" id="IPR008271">
    <property type="entry name" value="Ser/Thr_kinase_AS"/>
</dbReference>
<evidence type="ECO:0000256" key="2">
    <source>
        <dbReference type="ARBA" id="ARBA00022527"/>
    </source>
</evidence>
<dbReference type="Pfam" id="PF00069">
    <property type="entry name" value="Pkinase"/>
    <property type="match status" value="1"/>
</dbReference>
<keyword evidence="4" id="KW-0547">Nucleotide-binding</keyword>
<dbReference type="PROSITE" id="PS00108">
    <property type="entry name" value="PROTEIN_KINASE_ST"/>
    <property type="match status" value="1"/>
</dbReference>
<dbReference type="Proteomes" id="UP000288716">
    <property type="component" value="Unassembled WGS sequence"/>
</dbReference>